<keyword evidence="7" id="KW-0520">NAD</keyword>
<dbReference type="AlphaFoldDB" id="A0A818C1Z3"/>
<dbReference type="PANTHER" id="PTHR43215:SF14">
    <property type="entry name" value="RADIAL SPOKE HEAD 1 HOMOLOG"/>
    <property type="match status" value="1"/>
</dbReference>
<dbReference type="SUPFAM" id="SSF56399">
    <property type="entry name" value="ADP-ribosylation"/>
    <property type="match status" value="1"/>
</dbReference>
<keyword evidence="4" id="KW-0548">Nucleotidyltransferase</keyword>
<dbReference type="FunFam" id="2.20.110.10:FF:000002">
    <property type="entry name" value="Phosphatidylinositol 4-phosphate 5-kinase 8"/>
    <property type="match status" value="1"/>
</dbReference>
<evidence type="ECO:0000256" key="1">
    <source>
        <dbReference type="ARBA" id="ARBA00009558"/>
    </source>
</evidence>
<keyword evidence="2 7" id="KW-0328">Glycosyltransferase</keyword>
<dbReference type="Gene3D" id="2.20.110.10">
    <property type="entry name" value="Histone H3 K4-specific methyltransferase SET7/9 N-terminal domain"/>
    <property type="match status" value="3"/>
</dbReference>
<evidence type="ECO:0000256" key="7">
    <source>
        <dbReference type="RuleBase" id="RU361228"/>
    </source>
</evidence>
<dbReference type="Gene3D" id="3.90.176.10">
    <property type="entry name" value="Toxin ADP-ribosyltransferase, Chain A, domain 1"/>
    <property type="match status" value="1"/>
</dbReference>
<dbReference type="InterPro" id="IPR003409">
    <property type="entry name" value="MORN"/>
</dbReference>
<dbReference type="PANTHER" id="PTHR43215">
    <property type="entry name" value="RADIAL SPOKE HEAD 1 HOMOLOG"/>
    <property type="match status" value="1"/>
</dbReference>
<comment type="similarity">
    <text evidence="1 7">Belongs to the Arg-specific ADP-ribosyltransferase family.</text>
</comment>
<dbReference type="PROSITE" id="PS51996">
    <property type="entry name" value="TR_MART"/>
    <property type="match status" value="1"/>
</dbReference>
<evidence type="ECO:0000313" key="8">
    <source>
        <dbReference type="EMBL" id="CAF3427192.1"/>
    </source>
</evidence>
<dbReference type="SUPFAM" id="SSF82185">
    <property type="entry name" value="Histone H3 K4-specific methyltransferase SET7/9 N-terminal domain"/>
    <property type="match status" value="2"/>
</dbReference>
<proteinExistence type="inferred from homology"/>
<protein>
    <recommendedName>
        <fullName evidence="7">NAD(P)(+)--arginine ADP-ribosyltransferase</fullName>
        <ecNumber evidence="7">2.4.2.31</ecNumber>
    </recommendedName>
    <alternativeName>
        <fullName evidence="7">Mono(ADP-ribosyl)transferase</fullName>
    </alternativeName>
</protein>
<gene>
    <name evidence="8" type="ORF">KIK155_LOCUS10496</name>
</gene>
<dbReference type="EC" id="2.4.2.31" evidence="7"/>
<keyword evidence="7" id="KW-0521">NADP</keyword>
<organism evidence="8 9">
    <name type="scientific">Rotaria socialis</name>
    <dbReference type="NCBI Taxonomy" id="392032"/>
    <lineage>
        <taxon>Eukaryota</taxon>
        <taxon>Metazoa</taxon>
        <taxon>Spiralia</taxon>
        <taxon>Gnathifera</taxon>
        <taxon>Rotifera</taxon>
        <taxon>Eurotatoria</taxon>
        <taxon>Bdelloidea</taxon>
        <taxon>Philodinida</taxon>
        <taxon>Philodinidae</taxon>
        <taxon>Rotaria</taxon>
    </lineage>
</organism>
<dbReference type="GO" id="GO:0016779">
    <property type="term" value="F:nucleotidyltransferase activity"/>
    <property type="evidence" value="ECO:0007669"/>
    <property type="project" value="UniProtKB-KW"/>
</dbReference>
<evidence type="ECO:0000313" key="9">
    <source>
        <dbReference type="Proteomes" id="UP000663865"/>
    </source>
</evidence>
<dbReference type="Proteomes" id="UP000663865">
    <property type="component" value="Unassembled WGS sequence"/>
</dbReference>
<sequence length="582" mass="66718">MSRFMYIEQKTIRLPPVHGYRTHPLLPLRQALDPIISQIDKLEKSITVAKSECHFPSEHGLTREESAAIYLYTMEWDEQSLYKVLNATLRDQNRSLLIPWHGYLKLFDTALKKLPSRQMNVWRGIKGEVSKKYEENNEETWWYFSSCSSSLKVVKEFLGPVSTLFMIEVKNGKDISAYSSIQNEKEIILSLGTRVKVGDALNHDSMNVIHFRELENDDVEELPSPFLKMNVGAAAQPNFIKQATSVNSKSSTVEVKTYPNGDKYDTVIRILRVTKRFISSADDSLWFYTAKGQPIRDGLFTNALSGSQAIVDVRDMIVDRLYEQLMGQWKDDKKHGKGTNYYPNGNKYEGDWIDDKRTGQGILTWPNGNRYEQGYSQMSSPHLISKMERLMEKVHITIALGKSIPVIGSMKRKQVKAFIHGLMAIDTRRTIQKCLFLTQFNGQCIEKGELIDYEQIKGQWKDDMKHGRGTYYYASGNKYAGDWVDEKRTGQGVYTWPNGNRYEGQFQDGKINGRGTYYYGNGHKYAGDWIDEKKAGQGVYTWSNGDRYEGQFKDDKKHGKGTLSYAKGKVEKGTWSNDTFVG</sequence>
<dbReference type="Pfam" id="PF01129">
    <property type="entry name" value="ART"/>
    <property type="match status" value="1"/>
</dbReference>
<evidence type="ECO:0000256" key="3">
    <source>
        <dbReference type="ARBA" id="ARBA00022679"/>
    </source>
</evidence>
<evidence type="ECO:0000256" key="2">
    <source>
        <dbReference type="ARBA" id="ARBA00022676"/>
    </source>
</evidence>
<comment type="caution">
    <text evidence="8">The sequence shown here is derived from an EMBL/GenBank/DDBJ whole genome shotgun (WGS) entry which is preliminary data.</text>
</comment>
<keyword evidence="5" id="KW-0677">Repeat</keyword>
<keyword evidence="3 7" id="KW-0808">Transferase</keyword>
<name>A0A818C1Z3_9BILA</name>
<dbReference type="SMART" id="SM00698">
    <property type="entry name" value="MORN"/>
    <property type="match status" value="7"/>
</dbReference>
<comment type="catalytic activity">
    <reaction evidence="6 7">
        <text>L-arginyl-[protein] + NAD(+) = N(omega)-(ADP-D-ribosyl)-L-arginyl-[protein] + nicotinamide + H(+)</text>
        <dbReference type="Rhea" id="RHEA:19149"/>
        <dbReference type="Rhea" id="RHEA-COMP:10532"/>
        <dbReference type="Rhea" id="RHEA-COMP:15087"/>
        <dbReference type="ChEBI" id="CHEBI:15378"/>
        <dbReference type="ChEBI" id="CHEBI:17154"/>
        <dbReference type="ChEBI" id="CHEBI:29965"/>
        <dbReference type="ChEBI" id="CHEBI:57540"/>
        <dbReference type="ChEBI" id="CHEBI:142554"/>
        <dbReference type="EC" id="2.4.2.31"/>
    </reaction>
</comment>
<accession>A0A818C1Z3</accession>
<evidence type="ECO:0000256" key="6">
    <source>
        <dbReference type="ARBA" id="ARBA00047597"/>
    </source>
</evidence>
<evidence type="ECO:0000256" key="5">
    <source>
        <dbReference type="ARBA" id="ARBA00022737"/>
    </source>
</evidence>
<dbReference type="InterPro" id="IPR000768">
    <property type="entry name" value="ART"/>
</dbReference>
<dbReference type="GO" id="GO:0106274">
    <property type="term" value="F:NAD+-protein-arginine ADP-ribosyltransferase activity"/>
    <property type="evidence" value="ECO:0007669"/>
    <property type="project" value="UniProtKB-EC"/>
</dbReference>
<dbReference type="EMBL" id="CAJNYV010001556">
    <property type="protein sequence ID" value="CAF3427192.1"/>
    <property type="molecule type" value="Genomic_DNA"/>
</dbReference>
<dbReference type="Pfam" id="PF02493">
    <property type="entry name" value="MORN"/>
    <property type="match status" value="7"/>
</dbReference>
<reference evidence="8" key="1">
    <citation type="submission" date="2021-02" db="EMBL/GenBank/DDBJ databases">
        <authorList>
            <person name="Nowell W R."/>
        </authorList>
    </citation>
    <scope>NUCLEOTIDE SEQUENCE</scope>
</reference>
<evidence type="ECO:0000256" key="4">
    <source>
        <dbReference type="ARBA" id="ARBA00022695"/>
    </source>
</evidence>